<dbReference type="Pfam" id="PF00149">
    <property type="entry name" value="Metallophos"/>
    <property type="match status" value="1"/>
</dbReference>
<keyword evidence="1" id="KW-0378">Hydrolase</keyword>
<dbReference type="InterPro" id="IPR004843">
    <property type="entry name" value="Calcineurin-like_PHP"/>
</dbReference>
<dbReference type="PANTHER" id="PTHR10340:SF57">
    <property type="entry name" value="METALLOPHOS DOMAIN-CONTAINING PROTEIN"/>
    <property type="match status" value="1"/>
</dbReference>
<name>A0A249DY55_9ENTR</name>
<dbReference type="AlphaFoldDB" id="A0A249DY55"/>
<gene>
    <name evidence="3" type="ORF">BA171_04655</name>
</gene>
<reference evidence="4" key="1">
    <citation type="submission" date="2016-06" db="EMBL/GenBank/DDBJ databases">
        <authorList>
            <person name="Chen W."/>
            <person name="Hasegawa D.K."/>
        </authorList>
    </citation>
    <scope>NUCLEOTIDE SEQUENCE [LARGE SCALE GENOMIC DNA]</scope>
    <source>
        <strain evidence="4">MEAM1</strain>
    </source>
</reference>
<organism evidence="3 4">
    <name type="scientific">Candidatus Hamiltonella defensa</name>
    <name type="common">Bemisia tabaci</name>
    <dbReference type="NCBI Taxonomy" id="672795"/>
    <lineage>
        <taxon>Bacteria</taxon>
        <taxon>Pseudomonadati</taxon>
        <taxon>Pseudomonadota</taxon>
        <taxon>Gammaproteobacteria</taxon>
        <taxon>Enterobacterales</taxon>
        <taxon>Enterobacteriaceae</taxon>
        <taxon>aphid secondary symbionts</taxon>
        <taxon>Candidatus Williamhamiltonella</taxon>
    </lineage>
</organism>
<accession>A0A249DY55</accession>
<dbReference type="Gene3D" id="3.60.21.10">
    <property type="match status" value="1"/>
</dbReference>
<dbReference type="GO" id="GO:0016787">
    <property type="term" value="F:hydrolase activity"/>
    <property type="evidence" value="ECO:0007669"/>
    <property type="project" value="UniProtKB-KW"/>
</dbReference>
<dbReference type="InterPro" id="IPR029052">
    <property type="entry name" value="Metallo-depent_PP-like"/>
</dbReference>
<dbReference type="SUPFAM" id="SSF56300">
    <property type="entry name" value="Metallo-dependent phosphatases"/>
    <property type="match status" value="1"/>
</dbReference>
<sequence length="407" mass="46381">MKLQTLVSIVLVIFSLLIPQAFSKKIKFLTISDIHLNHQQTHKMEMAPSGYNATNDMDNQTFGQLSSLIRRNVGSQKLISKPEFILYLGDIVGHKRTSNPTRFVQDNTKKALTGLQSMFPDTPIINVFGNNDSFEKNYGAFFSDGLSPYKVALQSGFKNGFLSTGIKCHFKGKSDFPCIQSQNDKHGFFTIKLADTLILIGLNSVMFSPKHVAPLEHIQLQMEYLKKQLKQAKKENNSVLIAMHIPVGNNVYDGSSFWNKSYQEQFLKIMHDYYKQIKGILAAHTHMDEFKIIRLPENKNMGEYLTAGLSTAHGNFPSIKVFTMNDSGQKWSISNYSTYQINQIKSQLHIDKYYDFVGAYCKNRPDVIDINTCLSHITFNDILSRYTVNNPNYPLYKAQSPESFYVN</sequence>
<protein>
    <submittedName>
        <fullName evidence="3">Phosphoesterase</fullName>
    </submittedName>
</protein>
<reference evidence="3 4" key="2">
    <citation type="submission" date="2017-09" db="EMBL/GenBank/DDBJ databases">
        <title>The genome of whitefly Bemisia tabaci, a global crop pest, provides novel insights into virus transmission, host adaptation and insecticide resistance.</title>
        <authorList>
            <person name="Kaur N."/>
            <person name="Kliot A."/>
            <person name="Pinheiro P.V."/>
            <person name="Luan J."/>
            <person name="Zheng Y."/>
            <person name="Liu W."/>
            <person name="Sun H."/>
            <person name="Yang X."/>
            <person name="Xu Y."/>
            <person name="Luo Y."/>
            <person name="Kruse A."/>
            <person name="Fisher T.W."/>
            <person name="Nelson D.R."/>
            <person name="Elimelech M."/>
            <person name="MacCoss M."/>
            <person name="Johnson R."/>
            <person name="Cohen E."/>
            <person name="Hunter W.B."/>
            <person name="Brown J.K."/>
            <person name="Jander G."/>
            <person name="Cilia M."/>
            <person name="Douglas A.E."/>
            <person name="Ghanim M."/>
            <person name="Simmons A.M."/>
            <person name="Wintermantel W.M."/>
            <person name="Ling K.-S."/>
            <person name="Fei Z."/>
        </authorList>
    </citation>
    <scope>NUCLEOTIDE SEQUENCE [LARGE SCALE GENOMIC DNA]</scope>
    <source>
        <strain evidence="3 4">MEAM1</strain>
    </source>
</reference>
<evidence type="ECO:0000256" key="1">
    <source>
        <dbReference type="ARBA" id="ARBA00022801"/>
    </source>
</evidence>
<dbReference type="Proteomes" id="UP000216438">
    <property type="component" value="Chromosome"/>
</dbReference>
<dbReference type="PANTHER" id="PTHR10340">
    <property type="entry name" value="SPHINGOMYELIN PHOSPHODIESTERASE"/>
    <property type="match status" value="1"/>
</dbReference>
<evidence type="ECO:0000313" key="3">
    <source>
        <dbReference type="EMBL" id="ASX26371.1"/>
    </source>
</evidence>
<evidence type="ECO:0000313" key="4">
    <source>
        <dbReference type="Proteomes" id="UP000216438"/>
    </source>
</evidence>
<dbReference type="EMBL" id="CP016303">
    <property type="protein sequence ID" value="ASX26371.1"/>
    <property type="molecule type" value="Genomic_DNA"/>
</dbReference>
<dbReference type="OrthoDB" id="106957at2"/>
<dbReference type="RefSeq" id="WP_046493198.1">
    <property type="nucleotide sequence ID" value="NZ_CP016303.1"/>
</dbReference>
<keyword evidence="2" id="KW-0325">Glycoprotein</keyword>
<evidence type="ECO:0000256" key="2">
    <source>
        <dbReference type="ARBA" id="ARBA00023180"/>
    </source>
</evidence>
<proteinExistence type="predicted"/>